<dbReference type="PANTHER" id="PTHR47271">
    <property type="entry name" value="ARGININE DEIMINASE"/>
    <property type="match status" value="1"/>
</dbReference>
<sequence length="428" mass="48272">MMGGLHPRASLYERPVNLETAKAAHAEFRRVMREAGLKVLTVRDVMAYGVGDHMGARVELEELAMKALVYKIAEGHTIDDLTEEDRYYLTDAYMREVLEHMSIAQLIDTILINPTVHIAPSYRDTGLSATYTFQPLSNLVYTRDQQITTCRGIVMGRLRSPQRQLEVELMRFCHTKLGLPVVGEIRVPGYLEGGDFFPAGRDLALVGIGLRSNFEAARQLMEGDLLGTSRLAVVRDDFEQHQDRMHLDCVFSILGDDVCLMLEEMMGDYSPTRRLVDEYTRPEPGKPYELSRQGVEFAAYMRNNGYHIIPVAGADQLLYGCNVLNLGNSRIISVHAHTARQIVRDSHFRGDVQIIDFTPITSMYGAVHCSSQVVRRCPRHMDPKRSVSRQRSNSSRNPPPPPLPLLPPERRFDAQSLGCEQTPFAEAQ</sequence>
<gene>
    <name evidence="2" type="ORF">WJX81_003550</name>
</gene>
<feature type="compositionally biased region" description="Pro residues" evidence="1">
    <location>
        <begin position="397"/>
        <end position="407"/>
    </location>
</feature>
<accession>A0AAW1RJA3</accession>
<proteinExistence type="predicted"/>
<dbReference type="Proteomes" id="UP001445335">
    <property type="component" value="Unassembled WGS sequence"/>
</dbReference>
<dbReference type="GO" id="GO:0016990">
    <property type="term" value="F:arginine deiminase activity"/>
    <property type="evidence" value="ECO:0007669"/>
    <property type="project" value="TreeGrafter"/>
</dbReference>
<feature type="region of interest" description="Disordered" evidence="1">
    <location>
        <begin position="379"/>
        <end position="412"/>
    </location>
</feature>
<protein>
    <recommendedName>
        <fullName evidence="4">Arginine deiminase</fullName>
    </recommendedName>
</protein>
<dbReference type="Gene3D" id="3.75.10.10">
    <property type="entry name" value="L-arginine/glycine Amidinotransferase, Chain A"/>
    <property type="match status" value="1"/>
</dbReference>
<comment type="caution">
    <text evidence="2">The sequence shown here is derived from an EMBL/GenBank/DDBJ whole genome shotgun (WGS) entry which is preliminary data.</text>
</comment>
<evidence type="ECO:0000313" key="2">
    <source>
        <dbReference type="EMBL" id="KAK9833540.1"/>
    </source>
</evidence>
<organism evidence="2 3">
    <name type="scientific">Elliptochloris bilobata</name>
    <dbReference type="NCBI Taxonomy" id="381761"/>
    <lineage>
        <taxon>Eukaryota</taxon>
        <taxon>Viridiplantae</taxon>
        <taxon>Chlorophyta</taxon>
        <taxon>core chlorophytes</taxon>
        <taxon>Trebouxiophyceae</taxon>
        <taxon>Trebouxiophyceae incertae sedis</taxon>
        <taxon>Elliptochloris clade</taxon>
        <taxon>Elliptochloris</taxon>
    </lineage>
</organism>
<dbReference type="EMBL" id="JALJOU010000035">
    <property type="protein sequence ID" value="KAK9833540.1"/>
    <property type="molecule type" value="Genomic_DNA"/>
</dbReference>
<evidence type="ECO:0008006" key="4">
    <source>
        <dbReference type="Google" id="ProtNLM"/>
    </source>
</evidence>
<keyword evidence="3" id="KW-1185">Reference proteome</keyword>
<dbReference type="AlphaFoldDB" id="A0AAW1RJA3"/>
<reference evidence="2 3" key="1">
    <citation type="journal article" date="2024" name="Nat. Commun.">
        <title>Phylogenomics reveals the evolutionary origins of lichenization in chlorophyte algae.</title>
        <authorList>
            <person name="Puginier C."/>
            <person name="Libourel C."/>
            <person name="Otte J."/>
            <person name="Skaloud P."/>
            <person name="Haon M."/>
            <person name="Grisel S."/>
            <person name="Petersen M."/>
            <person name="Berrin J.G."/>
            <person name="Delaux P.M."/>
            <person name="Dal Grande F."/>
            <person name="Keller J."/>
        </authorList>
    </citation>
    <scope>NUCLEOTIDE SEQUENCE [LARGE SCALE GENOMIC DNA]</scope>
    <source>
        <strain evidence="2 3">SAG 245.80</strain>
    </source>
</reference>
<dbReference type="GO" id="GO:0019546">
    <property type="term" value="P:L-arginine deiminase pathway"/>
    <property type="evidence" value="ECO:0007669"/>
    <property type="project" value="TreeGrafter"/>
</dbReference>
<dbReference type="Pfam" id="PF02274">
    <property type="entry name" value="ADI"/>
    <property type="match status" value="1"/>
</dbReference>
<evidence type="ECO:0000256" key="1">
    <source>
        <dbReference type="SAM" id="MobiDB-lite"/>
    </source>
</evidence>
<name>A0AAW1RJA3_9CHLO</name>
<evidence type="ECO:0000313" key="3">
    <source>
        <dbReference type="Proteomes" id="UP001445335"/>
    </source>
</evidence>
<dbReference type="SUPFAM" id="SSF55909">
    <property type="entry name" value="Pentein"/>
    <property type="match status" value="1"/>
</dbReference>
<dbReference type="PANTHER" id="PTHR47271:SF2">
    <property type="entry name" value="ARGININE DEIMINASE"/>
    <property type="match status" value="1"/>
</dbReference>